<dbReference type="WBParaSite" id="TMUE_1000005998.2">
    <property type="protein sequence ID" value="TMUE_1000005998.2"/>
    <property type="gene ID" value="WBGene00289658"/>
</dbReference>
<dbReference type="WBParaSite" id="TMUE_1000005998.1">
    <property type="protein sequence ID" value="TMUE_1000005998.1"/>
    <property type="gene ID" value="WBGene00289658"/>
</dbReference>
<reference evidence="1" key="2">
    <citation type="submission" date="2014-03" db="EMBL/GenBank/DDBJ databases">
        <title>The whipworm genome and dual-species transcriptomics of an intimate host-pathogen interaction.</title>
        <authorList>
            <person name="Foth B.J."/>
            <person name="Tsai I.J."/>
            <person name="Reid A.J."/>
            <person name="Bancroft A.J."/>
            <person name="Nichol S."/>
            <person name="Tracey A."/>
            <person name="Holroyd N."/>
            <person name="Cotton J.A."/>
            <person name="Stanley E.J."/>
            <person name="Zarowiecki M."/>
            <person name="Liu J.Z."/>
            <person name="Huckvale T."/>
            <person name="Cooper P.J."/>
            <person name="Grencis R.K."/>
            <person name="Berriman M."/>
        </authorList>
    </citation>
    <scope>NUCLEOTIDE SEQUENCE [LARGE SCALE GENOMIC DNA]</scope>
    <source>
        <strain evidence="1">Edinburgh</strain>
    </source>
</reference>
<organism evidence="1 2">
    <name type="scientific">Trichuris muris</name>
    <name type="common">Mouse whipworm</name>
    <dbReference type="NCBI Taxonomy" id="70415"/>
    <lineage>
        <taxon>Eukaryota</taxon>
        <taxon>Metazoa</taxon>
        <taxon>Ecdysozoa</taxon>
        <taxon>Nematoda</taxon>
        <taxon>Enoplea</taxon>
        <taxon>Dorylaimia</taxon>
        <taxon>Trichinellida</taxon>
        <taxon>Trichuridae</taxon>
        <taxon>Trichuris</taxon>
    </lineage>
</organism>
<reference evidence="1" key="1">
    <citation type="submission" date="2013-11" db="EMBL/GenBank/DDBJ databases">
        <authorList>
            <person name="Aslett M."/>
        </authorList>
    </citation>
    <scope>NUCLEOTIDE SEQUENCE [LARGE SCALE GENOMIC DNA]</scope>
    <source>
        <strain evidence="1">Edinburgh</strain>
    </source>
</reference>
<name>A0A5S6QFL4_TRIMR</name>
<protein>
    <submittedName>
        <fullName evidence="2">C2H2-type domain-containing protein</fullName>
    </submittedName>
</protein>
<dbReference type="Proteomes" id="UP000046395">
    <property type="component" value="Unassembled WGS sequence"/>
</dbReference>
<evidence type="ECO:0000313" key="2">
    <source>
        <dbReference type="WBParaSite" id="TMUE_1000005998.1"/>
    </source>
</evidence>
<sequence length="92" mass="11090">MKHQPMQLAEFPKHCRRKETRESSILLHDNVNIKYWSTSATFAEEPQKLVYFCYLCSRTFKEPLNYHFLILHHMNNPMDYVLLVKVMVTDDQ</sequence>
<evidence type="ECO:0000313" key="1">
    <source>
        <dbReference type="Proteomes" id="UP000046395"/>
    </source>
</evidence>
<proteinExistence type="predicted"/>
<dbReference type="AlphaFoldDB" id="A0A5S6QFL4"/>
<accession>A0A5S6QFL4</accession>
<reference evidence="2" key="3">
    <citation type="submission" date="2019-12" db="UniProtKB">
        <authorList>
            <consortium name="WormBaseParasite"/>
        </authorList>
    </citation>
    <scope>IDENTIFICATION</scope>
</reference>
<keyword evidence="1" id="KW-1185">Reference proteome</keyword>